<evidence type="ECO:0000256" key="4">
    <source>
        <dbReference type="ARBA" id="ARBA00022475"/>
    </source>
</evidence>
<protein>
    <submittedName>
        <fullName evidence="10">LPS export ABC transporter permease LptG</fullName>
    </submittedName>
</protein>
<dbReference type="PANTHER" id="PTHR33529:SF2">
    <property type="entry name" value="LIPOPOLYSACCHARIDE EXPORT SYSTEM PERMEASE PROTEIN LPTG"/>
    <property type="match status" value="1"/>
</dbReference>
<reference evidence="11 13" key="2">
    <citation type="submission" date="2017-11" db="EMBL/GenBank/DDBJ databases">
        <title>Draft Genome Sequence of Methylobacter psychrotolerans Sph1T, an Obligate Methanotroph from Low-Temperature Environments.</title>
        <authorList>
            <person name="Oshkin I.Y."/>
            <person name="Miroshnikov K."/>
            <person name="Belova S.E."/>
            <person name="Korzhenkov A."/>
            <person name="Toshchakov S.V."/>
            <person name="Dedysh S.N."/>
        </authorList>
    </citation>
    <scope>NUCLEOTIDE SEQUENCE [LARGE SCALE GENOMIC DNA]</scope>
    <source>
        <strain evidence="11 13">Sph1</strain>
    </source>
</reference>
<dbReference type="NCBIfam" id="TIGR04408">
    <property type="entry name" value="LptG_lptG"/>
    <property type="match status" value="1"/>
</dbReference>
<dbReference type="GO" id="GO:0055085">
    <property type="term" value="P:transmembrane transport"/>
    <property type="evidence" value="ECO:0007669"/>
    <property type="project" value="InterPro"/>
</dbReference>
<dbReference type="EMBL" id="PGFZ01000002">
    <property type="protein sequence ID" value="POZ52931.1"/>
    <property type="molecule type" value="Genomic_DNA"/>
</dbReference>
<dbReference type="AlphaFoldDB" id="A0A1Z4BWB2"/>
<dbReference type="PANTHER" id="PTHR33529">
    <property type="entry name" value="SLR0882 PROTEIN-RELATED"/>
    <property type="match status" value="1"/>
</dbReference>
<dbReference type="InterPro" id="IPR005495">
    <property type="entry name" value="LptG/LptF_permease"/>
</dbReference>
<evidence type="ECO:0000256" key="9">
    <source>
        <dbReference type="SAM" id="Phobius"/>
    </source>
</evidence>
<sequence length="355" mass="39141">MNVLTRYIAKDILKAAFFAAILLLTLFDLFTFSDELDDIGRGDYSLADVCYFVTLTSPTVFYELMPASALIGSLFALGAIANHHELIAMRAAGLSVFGIIRAVLVAGCFWVALAVLVGEFVAPFAEEKAQVMRATAQHNAFFRNLKYGIWLREGTRFINIRLLEDNGNLADISIYETDAQRHLLRSVHAKEAVYLGKQQWRLENIQASAVTTAQIQASSATEQVWNSSIAPDLLKIVVVNPDNLSLYDLALYVQFLKENQQKSQLYEMSFWGRVVTPLVIFVMLLVSTPFVIGVKRGVSAASRILIGVVIGMGFNVLDMTISHVGLIYNLNPPLVAFTPSLLVLAGAVYALRKVG</sequence>
<evidence type="ECO:0000256" key="1">
    <source>
        <dbReference type="ARBA" id="ARBA00002265"/>
    </source>
</evidence>
<feature type="transmembrane region" description="Helical" evidence="9">
    <location>
        <begin position="270"/>
        <end position="292"/>
    </location>
</feature>
<feature type="transmembrane region" description="Helical" evidence="9">
    <location>
        <begin position="12"/>
        <end position="32"/>
    </location>
</feature>
<accession>A0A1Z4BWB2</accession>
<feature type="transmembrane region" description="Helical" evidence="9">
    <location>
        <begin position="334"/>
        <end position="351"/>
    </location>
</feature>
<dbReference type="Pfam" id="PF03739">
    <property type="entry name" value="LptF_LptG"/>
    <property type="match status" value="1"/>
</dbReference>
<keyword evidence="12" id="KW-1185">Reference proteome</keyword>
<dbReference type="InterPro" id="IPR030923">
    <property type="entry name" value="LptG"/>
</dbReference>
<feature type="transmembrane region" description="Helical" evidence="9">
    <location>
        <begin position="64"/>
        <end position="82"/>
    </location>
</feature>
<evidence type="ECO:0000256" key="5">
    <source>
        <dbReference type="ARBA" id="ARBA00022692"/>
    </source>
</evidence>
<evidence type="ECO:0000256" key="3">
    <source>
        <dbReference type="ARBA" id="ARBA00007725"/>
    </source>
</evidence>
<keyword evidence="5 9" id="KW-0812">Transmembrane</keyword>
<reference evidence="10 12" key="1">
    <citation type="submission" date="2017-06" db="EMBL/GenBank/DDBJ databases">
        <title>Genome Sequencing of the methanotroph Methylovulum psychrotolerants str. HV10-M2 isolated from a high-altitude environment.</title>
        <authorList>
            <person name="Mateos-Rivera A."/>
        </authorList>
    </citation>
    <scope>NUCLEOTIDE SEQUENCE [LARGE SCALE GENOMIC DNA]</scope>
    <source>
        <strain evidence="10 12">HV10_M2</strain>
    </source>
</reference>
<gene>
    <name evidence="10" type="primary">lptG</name>
    <name evidence="11" type="ORF">AADEFJLK_01542</name>
    <name evidence="10" type="ORF">CEK71_05325</name>
</gene>
<dbReference type="OrthoDB" id="9776227at2"/>
<keyword evidence="4" id="KW-1003">Cell membrane</keyword>
<name>A0A1Z4BWB2_9GAMM</name>
<comment type="subcellular location">
    <subcellularLocation>
        <location evidence="2">Cell membrane</location>
        <topology evidence="2">Multi-pass membrane protein</topology>
    </subcellularLocation>
</comment>
<comment type="similarity">
    <text evidence="3">Belongs to the LptF/LptG family.</text>
</comment>
<dbReference type="Proteomes" id="UP000237423">
    <property type="component" value="Unassembled WGS sequence"/>
</dbReference>
<keyword evidence="7 9" id="KW-0472">Membrane</keyword>
<evidence type="ECO:0000256" key="6">
    <source>
        <dbReference type="ARBA" id="ARBA00022989"/>
    </source>
</evidence>
<organism evidence="10 12">
    <name type="scientific">Methylovulum psychrotolerans</name>
    <dbReference type="NCBI Taxonomy" id="1704499"/>
    <lineage>
        <taxon>Bacteria</taxon>
        <taxon>Pseudomonadati</taxon>
        <taxon>Pseudomonadota</taxon>
        <taxon>Gammaproteobacteria</taxon>
        <taxon>Methylococcales</taxon>
        <taxon>Methylococcaceae</taxon>
        <taxon>Methylovulum</taxon>
    </lineage>
</organism>
<evidence type="ECO:0000256" key="7">
    <source>
        <dbReference type="ARBA" id="ARBA00023136"/>
    </source>
</evidence>
<dbReference type="Proteomes" id="UP000197019">
    <property type="component" value="Chromosome"/>
</dbReference>
<evidence type="ECO:0000313" key="13">
    <source>
        <dbReference type="Proteomes" id="UP000237423"/>
    </source>
</evidence>
<evidence type="ECO:0000256" key="2">
    <source>
        <dbReference type="ARBA" id="ARBA00004651"/>
    </source>
</evidence>
<proteinExistence type="inferred from homology"/>
<feature type="transmembrane region" description="Helical" evidence="9">
    <location>
        <begin position="304"/>
        <end position="328"/>
    </location>
</feature>
<evidence type="ECO:0000313" key="11">
    <source>
        <dbReference type="EMBL" id="POZ52931.1"/>
    </source>
</evidence>
<evidence type="ECO:0000313" key="10">
    <source>
        <dbReference type="EMBL" id="ASF45533.1"/>
    </source>
</evidence>
<dbReference type="KEGG" id="mpsy:CEK71_05325"/>
<dbReference type="RefSeq" id="WP_088618410.1">
    <property type="nucleotide sequence ID" value="NZ_CP022129.1"/>
</dbReference>
<dbReference type="GO" id="GO:0043190">
    <property type="term" value="C:ATP-binding cassette (ABC) transporter complex"/>
    <property type="evidence" value="ECO:0007669"/>
    <property type="project" value="InterPro"/>
</dbReference>
<comment type="function">
    <text evidence="1">Part of the ABC transporter complex LptBFG involved in the translocation of lipopolysaccharide (LPS) from the inner membrane to the outer membrane.</text>
</comment>
<evidence type="ECO:0000256" key="8">
    <source>
        <dbReference type="ARBA" id="ARBA00026081"/>
    </source>
</evidence>
<feature type="transmembrane region" description="Helical" evidence="9">
    <location>
        <begin position="94"/>
        <end position="117"/>
    </location>
</feature>
<dbReference type="EMBL" id="CP022129">
    <property type="protein sequence ID" value="ASF45533.1"/>
    <property type="molecule type" value="Genomic_DNA"/>
</dbReference>
<evidence type="ECO:0000313" key="12">
    <source>
        <dbReference type="Proteomes" id="UP000197019"/>
    </source>
</evidence>
<comment type="subunit">
    <text evidence="8">Component of the lipopolysaccharide transport and assembly complex. The LptBFG transporter is composed of two ATP-binding proteins (LptB) and two transmembrane proteins (LptF and LptG).</text>
</comment>
<keyword evidence="6 9" id="KW-1133">Transmembrane helix</keyword>
<dbReference type="GO" id="GO:0015920">
    <property type="term" value="P:lipopolysaccharide transport"/>
    <property type="evidence" value="ECO:0007669"/>
    <property type="project" value="TreeGrafter"/>
</dbReference>